<dbReference type="EMBL" id="KV419398">
    <property type="protein sequence ID" value="KZS96944.1"/>
    <property type="molecule type" value="Genomic_DNA"/>
</dbReference>
<dbReference type="STRING" id="1314777.A0A164YI98"/>
<keyword evidence="2" id="KW-1185">Reference proteome</keyword>
<dbReference type="OrthoDB" id="515064at2759"/>
<sequence length="80" mass="9556">MSIPQWMIDQLEHLRLLYPNDRFEIVARRAQGPNADREEWRIKCQDCPGKLYIPGPEETLGNFEIHLQNRQHKQRVTSRS</sequence>
<proteinExistence type="predicted"/>
<organism evidence="1 2">
    <name type="scientific">Sistotremastrum niveocremeum HHB9708</name>
    <dbReference type="NCBI Taxonomy" id="1314777"/>
    <lineage>
        <taxon>Eukaryota</taxon>
        <taxon>Fungi</taxon>
        <taxon>Dikarya</taxon>
        <taxon>Basidiomycota</taxon>
        <taxon>Agaricomycotina</taxon>
        <taxon>Agaricomycetes</taxon>
        <taxon>Sistotremastrales</taxon>
        <taxon>Sistotremastraceae</taxon>
        <taxon>Sertulicium</taxon>
        <taxon>Sertulicium niveocremeum</taxon>
    </lineage>
</organism>
<gene>
    <name evidence="1" type="ORF">SISNIDRAFT_450717</name>
</gene>
<dbReference type="AlphaFoldDB" id="A0A164YI98"/>
<dbReference type="Proteomes" id="UP000076722">
    <property type="component" value="Unassembled WGS sequence"/>
</dbReference>
<protein>
    <submittedName>
        <fullName evidence="1">Uncharacterized protein</fullName>
    </submittedName>
</protein>
<accession>A0A164YI98</accession>
<evidence type="ECO:0000313" key="1">
    <source>
        <dbReference type="EMBL" id="KZS96944.1"/>
    </source>
</evidence>
<evidence type="ECO:0000313" key="2">
    <source>
        <dbReference type="Proteomes" id="UP000076722"/>
    </source>
</evidence>
<reference evidence="1 2" key="1">
    <citation type="journal article" date="2016" name="Mol. Biol. Evol.">
        <title>Comparative Genomics of Early-Diverging Mushroom-Forming Fungi Provides Insights into the Origins of Lignocellulose Decay Capabilities.</title>
        <authorList>
            <person name="Nagy L.G."/>
            <person name="Riley R."/>
            <person name="Tritt A."/>
            <person name="Adam C."/>
            <person name="Daum C."/>
            <person name="Floudas D."/>
            <person name="Sun H."/>
            <person name="Yadav J.S."/>
            <person name="Pangilinan J."/>
            <person name="Larsson K.H."/>
            <person name="Matsuura K."/>
            <person name="Barry K."/>
            <person name="Labutti K."/>
            <person name="Kuo R."/>
            <person name="Ohm R.A."/>
            <person name="Bhattacharya S.S."/>
            <person name="Shirouzu T."/>
            <person name="Yoshinaga Y."/>
            <person name="Martin F.M."/>
            <person name="Grigoriev I.V."/>
            <person name="Hibbett D.S."/>
        </authorList>
    </citation>
    <scope>NUCLEOTIDE SEQUENCE [LARGE SCALE GENOMIC DNA]</scope>
    <source>
        <strain evidence="1 2">HHB9708</strain>
    </source>
</reference>
<name>A0A164YI98_9AGAM</name>